<gene>
    <name evidence="12" type="primary">GABA-B-R2</name>
    <name evidence="12" type="ORF">BGZ96_012114</name>
</gene>
<proteinExistence type="predicted"/>
<dbReference type="CDD" id="cd06268">
    <property type="entry name" value="PBP1_ABC_transporter_LIVBP-like"/>
    <property type="match status" value="1"/>
</dbReference>
<dbReference type="PANTHER" id="PTHR10519:SF20">
    <property type="entry name" value="G-PROTEIN COUPLED RECEPTOR 156-RELATED"/>
    <property type="match status" value="1"/>
</dbReference>
<evidence type="ECO:0000256" key="10">
    <source>
        <dbReference type="SAM" id="Phobius"/>
    </source>
</evidence>
<evidence type="ECO:0000256" key="3">
    <source>
        <dbReference type="ARBA" id="ARBA00022989"/>
    </source>
</evidence>
<dbReference type="InterPro" id="IPR002455">
    <property type="entry name" value="GPCR3_GABA-B"/>
</dbReference>
<evidence type="ECO:0000256" key="7">
    <source>
        <dbReference type="ARBA" id="ARBA00023180"/>
    </source>
</evidence>
<name>A0ABQ7JRH0_9FUNG</name>
<evidence type="ECO:0000313" key="12">
    <source>
        <dbReference type="EMBL" id="KAG0283483.1"/>
    </source>
</evidence>
<keyword evidence="3 10" id="KW-1133">Transmembrane helix</keyword>
<keyword evidence="4" id="KW-0297">G-protein coupled receptor</keyword>
<evidence type="ECO:0000256" key="1">
    <source>
        <dbReference type="ARBA" id="ARBA00004141"/>
    </source>
</evidence>
<evidence type="ECO:0000256" key="2">
    <source>
        <dbReference type="ARBA" id="ARBA00022692"/>
    </source>
</evidence>
<keyword evidence="8" id="KW-0807">Transducer</keyword>
<dbReference type="PROSITE" id="PS50259">
    <property type="entry name" value="G_PROTEIN_RECEP_F3_4"/>
    <property type="match status" value="1"/>
</dbReference>
<dbReference type="CDD" id="cd15047">
    <property type="entry name" value="7tmC_GABA-B-like"/>
    <property type="match status" value="1"/>
</dbReference>
<comment type="subcellular location">
    <subcellularLocation>
        <location evidence="1">Membrane</location>
        <topology evidence="1">Multi-pass membrane protein</topology>
    </subcellularLocation>
</comment>
<protein>
    <submittedName>
        <fullName evidence="12">Metabotropic GABA-B receptor subtype 2, isoform C</fullName>
    </submittedName>
</protein>
<organism evidence="12 13">
    <name type="scientific">Linnemannia gamsii</name>
    <dbReference type="NCBI Taxonomy" id="64522"/>
    <lineage>
        <taxon>Eukaryota</taxon>
        <taxon>Fungi</taxon>
        <taxon>Fungi incertae sedis</taxon>
        <taxon>Mucoromycota</taxon>
        <taxon>Mortierellomycotina</taxon>
        <taxon>Mortierellomycetes</taxon>
        <taxon>Mortierellales</taxon>
        <taxon>Mortierellaceae</taxon>
        <taxon>Linnemannia</taxon>
    </lineage>
</organism>
<dbReference type="Pfam" id="PF00003">
    <property type="entry name" value="7tm_3"/>
    <property type="match status" value="1"/>
</dbReference>
<feature type="compositionally biased region" description="Basic and acidic residues" evidence="9">
    <location>
        <begin position="1002"/>
        <end position="1013"/>
    </location>
</feature>
<feature type="transmembrane region" description="Helical" evidence="10">
    <location>
        <begin position="540"/>
        <end position="560"/>
    </location>
</feature>
<evidence type="ECO:0000259" key="11">
    <source>
        <dbReference type="PROSITE" id="PS50259"/>
    </source>
</evidence>
<dbReference type="PRINTS" id="PR01176">
    <property type="entry name" value="GABABRECEPTR"/>
</dbReference>
<dbReference type="InterPro" id="IPR017978">
    <property type="entry name" value="GPCR_3_C"/>
</dbReference>
<feature type="region of interest" description="Disordered" evidence="9">
    <location>
        <begin position="894"/>
        <end position="925"/>
    </location>
</feature>
<keyword evidence="6 12" id="KW-0675">Receptor</keyword>
<dbReference type="PANTHER" id="PTHR10519">
    <property type="entry name" value="GABA-B RECEPTOR"/>
    <property type="match status" value="1"/>
</dbReference>
<dbReference type="InterPro" id="IPR001828">
    <property type="entry name" value="ANF_lig-bd_rcpt"/>
</dbReference>
<dbReference type="SUPFAM" id="SSF53822">
    <property type="entry name" value="Periplasmic binding protein-like I"/>
    <property type="match status" value="1"/>
</dbReference>
<dbReference type="EMBL" id="JAAAIM010000896">
    <property type="protein sequence ID" value="KAG0283483.1"/>
    <property type="molecule type" value="Genomic_DNA"/>
</dbReference>
<comment type="caution">
    <text evidence="12">The sequence shown here is derived from an EMBL/GenBank/DDBJ whole genome shotgun (WGS) entry which is preliminary data.</text>
</comment>
<keyword evidence="2 10" id="KW-0812">Transmembrane</keyword>
<keyword evidence="13" id="KW-1185">Reference proteome</keyword>
<accession>A0ABQ7JRH0</accession>
<feature type="domain" description="G-protein coupled receptors family 3 profile" evidence="11">
    <location>
        <begin position="431"/>
        <end position="696"/>
    </location>
</feature>
<evidence type="ECO:0000256" key="5">
    <source>
        <dbReference type="ARBA" id="ARBA00023136"/>
    </source>
</evidence>
<dbReference type="Gene3D" id="3.40.50.2300">
    <property type="match status" value="3"/>
</dbReference>
<feature type="transmembrane region" description="Helical" evidence="10">
    <location>
        <begin position="590"/>
        <end position="610"/>
    </location>
</feature>
<keyword evidence="7" id="KW-0325">Glycoprotein</keyword>
<feature type="transmembrane region" description="Helical" evidence="10">
    <location>
        <begin position="468"/>
        <end position="488"/>
    </location>
</feature>
<dbReference type="InterPro" id="IPR028082">
    <property type="entry name" value="Peripla_BP_I"/>
</dbReference>
<evidence type="ECO:0000256" key="6">
    <source>
        <dbReference type="ARBA" id="ARBA00023170"/>
    </source>
</evidence>
<dbReference type="Pfam" id="PF01094">
    <property type="entry name" value="ANF_receptor"/>
    <property type="match status" value="1"/>
</dbReference>
<feature type="transmembrane region" description="Helical" evidence="10">
    <location>
        <begin position="500"/>
        <end position="519"/>
    </location>
</feature>
<feature type="region of interest" description="Disordered" evidence="9">
    <location>
        <begin position="990"/>
        <end position="1013"/>
    </location>
</feature>
<dbReference type="Proteomes" id="UP001194696">
    <property type="component" value="Unassembled WGS sequence"/>
</dbReference>
<sequence length="1013" mass="111081">MPTPTNPSTIATLVPTLLPENEPVPSRRVFPYTPMTGANNSLYLTPNVTSREGLVEIKIGLLLPYSLPNNLTQQLTYSGTSAIRLAVSEINENHLIPGAYITLVLKDSFNGADPDNSGAAQAIFSTVSLLQTEGGVSGVIGDVSSALTVQSALLTSRLDIPQCSYSAGSMMDSISIQARMRNITIGHRKPFWEMESSSDIGPGLDALKASGDQIVLVAAVGEPQIRLMTEAVKRGLISKDYVWLTINQVTEPLLGTAGSTLKPSDLNGLFMFDNMLRLHGYGPYEEFLDKWAALNPEEYPYSGKREISSNEAQAYSCMMVMAHGFANAVKGNWTALHLLAAGRLGHRLSPTDLNTNYTGPGGPMVFDEMGDVVYGNFILYNFQNGRVVSIGTSNSGDFNLSSQPMYFDGTYNTPSDSAPLRVLNPSFGSAIGVVIIAIAGLSILFSLITMGIVILYRNSKIIKASSPLFCCLELFGFMLLYFSTIMGLDIPTKFVCIARPMTLNIGFVLVVSNIVAKNFRVYRIFHNIFVTKRVIRDSHLLKIVGTLMSINLVIMTTWFVKTPPKLQQYIMTDSTTYWDCNSQSGESTPYFVVLFVYNVSLLLIATYLAYRNRNVAANYNECREIAFVVYNILLSGCIAMPTVFLPQDQYLTKFFLSNVVLLFGTTVSLMFMFLPKLWKLFAQIERNIQMNRADATADDSSFDGFFKQGPSGWLSAAAGNGSNGGGGSPIGEYCPGARKGSVGTLDEAKVDTLKESHIGYMGVKFQNRYMPFLASWCMRRVILYPSDKYFTAFEAGRPETAKTFSFITAQIQSQEPGNYILRVVGMGRHVFLLQVKDEDRLLHWHSLFENKQGNTFTTGSISNTLSASSGVRMMLAQSRNESDQTLQATLRGFQSTASSNGGKWGHGRESKKVSMDDGDAGESSSGGYFSGVHSRTNLHEPPGGYLHPSHRHSASAYTMATFTTSPRGSQDEEVVGNIVGGERPMTMVETSSTSRQMMFGPLDRRLDPSTRDP</sequence>
<evidence type="ECO:0000256" key="8">
    <source>
        <dbReference type="ARBA" id="ARBA00023224"/>
    </source>
</evidence>
<feature type="transmembrane region" description="Helical" evidence="10">
    <location>
        <begin position="622"/>
        <end position="644"/>
    </location>
</feature>
<feature type="transmembrane region" description="Helical" evidence="10">
    <location>
        <begin position="650"/>
        <end position="674"/>
    </location>
</feature>
<reference evidence="12 13" key="1">
    <citation type="journal article" date="2020" name="Fungal Divers.">
        <title>Resolving the Mortierellaceae phylogeny through synthesis of multi-gene phylogenetics and phylogenomics.</title>
        <authorList>
            <person name="Vandepol N."/>
            <person name="Liber J."/>
            <person name="Desiro A."/>
            <person name="Na H."/>
            <person name="Kennedy M."/>
            <person name="Barry K."/>
            <person name="Grigoriev I.V."/>
            <person name="Miller A.N."/>
            <person name="O'Donnell K."/>
            <person name="Stajich J.E."/>
            <person name="Bonito G."/>
        </authorList>
    </citation>
    <scope>NUCLEOTIDE SEQUENCE [LARGE SCALE GENOMIC DNA]</scope>
    <source>
        <strain evidence="12 13">AD045</strain>
    </source>
</reference>
<evidence type="ECO:0000256" key="9">
    <source>
        <dbReference type="SAM" id="MobiDB-lite"/>
    </source>
</evidence>
<evidence type="ECO:0000313" key="13">
    <source>
        <dbReference type="Proteomes" id="UP001194696"/>
    </source>
</evidence>
<evidence type="ECO:0000256" key="4">
    <source>
        <dbReference type="ARBA" id="ARBA00023040"/>
    </source>
</evidence>
<feature type="transmembrane region" description="Helical" evidence="10">
    <location>
        <begin position="430"/>
        <end position="456"/>
    </location>
</feature>
<feature type="compositionally biased region" description="Basic and acidic residues" evidence="9">
    <location>
        <begin position="906"/>
        <end position="915"/>
    </location>
</feature>
<keyword evidence="5 10" id="KW-0472">Membrane</keyword>